<evidence type="ECO:0000256" key="5">
    <source>
        <dbReference type="ARBA" id="ARBA00022723"/>
    </source>
</evidence>
<keyword evidence="7" id="KW-0378">Hydrolase</keyword>
<protein>
    <recommendedName>
        <fullName evidence="3">ribonuclease H</fullName>
        <ecNumber evidence="3">3.1.26.4</ecNumber>
    </recommendedName>
</protein>
<dbReference type="Proteomes" id="UP000256690">
    <property type="component" value="Unassembled WGS sequence"/>
</dbReference>
<evidence type="ECO:0000313" key="11">
    <source>
        <dbReference type="Proteomes" id="UP000256690"/>
    </source>
</evidence>
<dbReference type="EC" id="3.1.26.4" evidence="3"/>
<feature type="domain" description="RNase H type-1" evidence="9">
    <location>
        <begin position="140"/>
        <end position="296"/>
    </location>
</feature>
<evidence type="ECO:0000256" key="8">
    <source>
        <dbReference type="SAM" id="MobiDB-lite"/>
    </source>
</evidence>
<dbReference type="InterPro" id="IPR036397">
    <property type="entry name" value="RNaseH_sf"/>
</dbReference>
<dbReference type="PROSITE" id="PS50879">
    <property type="entry name" value="RNASE_H_1"/>
    <property type="match status" value="1"/>
</dbReference>
<dbReference type="InterPro" id="IPR012337">
    <property type="entry name" value="RNaseH-like_sf"/>
</dbReference>
<comment type="similarity">
    <text evidence="2">Belongs to the RNase H family.</text>
</comment>
<dbReference type="PANTHER" id="PTHR10642">
    <property type="entry name" value="RIBONUCLEASE H1"/>
    <property type="match status" value="1"/>
</dbReference>
<evidence type="ECO:0000256" key="7">
    <source>
        <dbReference type="ARBA" id="ARBA00022801"/>
    </source>
</evidence>
<dbReference type="InterPro" id="IPR002156">
    <property type="entry name" value="RNaseH_domain"/>
</dbReference>
<dbReference type="PANTHER" id="PTHR10642:SF26">
    <property type="entry name" value="RIBONUCLEASE H1"/>
    <property type="match status" value="1"/>
</dbReference>
<keyword evidence="5" id="KW-0479">Metal-binding</keyword>
<evidence type="ECO:0000313" key="10">
    <source>
        <dbReference type="EMBL" id="RDW86067.1"/>
    </source>
</evidence>
<dbReference type="GO" id="GO:0046872">
    <property type="term" value="F:metal ion binding"/>
    <property type="evidence" value="ECO:0007669"/>
    <property type="project" value="UniProtKB-KW"/>
</dbReference>
<keyword evidence="11" id="KW-1185">Reference proteome</keyword>
<gene>
    <name evidence="10" type="ORF">DSM5745_02709</name>
</gene>
<proteinExistence type="inferred from homology"/>
<name>A0A3D8SIB3_9EURO</name>
<evidence type="ECO:0000256" key="1">
    <source>
        <dbReference type="ARBA" id="ARBA00000077"/>
    </source>
</evidence>
<dbReference type="OrthoDB" id="245563at2759"/>
<dbReference type="SUPFAM" id="SSF53098">
    <property type="entry name" value="Ribonuclease H-like"/>
    <property type="match status" value="1"/>
</dbReference>
<comment type="caution">
    <text evidence="10">The sequence shown here is derived from an EMBL/GenBank/DDBJ whole genome shotgun (WGS) entry which is preliminary data.</text>
</comment>
<dbReference type="Pfam" id="PF00075">
    <property type="entry name" value="RNase_H"/>
    <property type="match status" value="1"/>
</dbReference>
<dbReference type="GeneID" id="38113079"/>
<comment type="catalytic activity">
    <reaction evidence="1">
        <text>Endonucleolytic cleavage to 5'-phosphomonoester.</text>
        <dbReference type="EC" id="3.1.26.4"/>
    </reaction>
</comment>
<evidence type="ECO:0000256" key="4">
    <source>
        <dbReference type="ARBA" id="ARBA00022722"/>
    </source>
</evidence>
<evidence type="ECO:0000259" key="9">
    <source>
        <dbReference type="PROSITE" id="PS50879"/>
    </source>
</evidence>
<dbReference type="InterPro" id="IPR050092">
    <property type="entry name" value="RNase_H"/>
</dbReference>
<feature type="compositionally biased region" description="Low complexity" evidence="8">
    <location>
        <begin position="83"/>
        <end position="93"/>
    </location>
</feature>
<evidence type="ECO:0000256" key="6">
    <source>
        <dbReference type="ARBA" id="ARBA00022759"/>
    </source>
</evidence>
<dbReference type="GO" id="GO:0004523">
    <property type="term" value="F:RNA-DNA hybrid ribonuclease activity"/>
    <property type="evidence" value="ECO:0007669"/>
    <property type="project" value="UniProtKB-EC"/>
</dbReference>
<accession>A0A3D8SIB3</accession>
<dbReference type="AlphaFoldDB" id="A0A3D8SIB3"/>
<sequence length="313" mass="34452">MPRANKRRKLAQAQAELQVRGPHAFPGSIATAHYANTINPSRITIQVQTVSKSKHLSSDDEDDNLLSHKAVSSHPARQSSLTAKPQPAEAKAPPNRRFHPEVEYPKRESLESVQVPFGPCIMLACRGDDAGCPCCGSEAHTSDIVIAFDGACSNNGKPNALSSIGVYIGPRNRLNISCTLNSLDKHTSEVAELEACEDALTRAGFIEAYLSVVHPLRRVVLKSDSEYVVRGVTEWLPKWKKNGFKNCRGLPVANAGHFKLIEWMIEQLEQDLKVEFWLVPRKMNQEADNLAKMRLKSDVPTAIDALFGPVPGD</sequence>
<dbReference type="RefSeq" id="XP_026605591.1">
    <property type="nucleotide sequence ID" value="XM_026744725.1"/>
</dbReference>
<dbReference type="EMBL" id="PVWQ01000003">
    <property type="protein sequence ID" value="RDW86067.1"/>
    <property type="molecule type" value="Genomic_DNA"/>
</dbReference>
<evidence type="ECO:0000256" key="2">
    <source>
        <dbReference type="ARBA" id="ARBA00005300"/>
    </source>
</evidence>
<dbReference type="STRING" id="1810919.A0A3D8SIB3"/>
<dbReference type="GO" id="GO:0003676">
    <property type="term" value="F:nucleic acid binding"/>
    <property type="evidence" value="ECO:0007669"/>
    <property type="project" value="InterPro"/>
</dbReference>
<dbReference type="Gene3D" id="3.30.420.10">
    <property type="entry name" value="Ribonuclease H-like superfamily/Ribonuclease H"/>
    <property type="match status" value="1"/>
</dbReference>
<reference evidence="10 11" key="1">
    <citation type="journal article" date="2018" name="IMA Fungus">
        <title>IMA Genome-F 9: Draft genome sequence of Annulohypoxylon stygium, Aspergillus mulundensis, Berkeleyomyces basicola (syn. Thielaviopsis basicola), Ceratocystis smalleyi, two Cercospora beticola strains, Coleophoma cylindrospora, Fusarium fracticaudum, Phialophora cf. hyalina, and Morchella septimelata.</title>
        <authorList>
            <person name="Wingfield B.D."/>
            <person name="Bills G.F."/>
            <person name="Dong Y."/>
            <person name="Huang W."/>
            <person name="Nel W.J."/>
            <person name="Swalarsk-Parry B.S."/>
            <person name="Vaghefi N."/>
            <person name="Wilken P.M."/>
            <person name="An Z."/>
            <person name="de Beer Z.W."/>
            <person name="De Vos L."/>
            <person name="Chen L."/>
            <person name="Duong T.A."/>
            <person name="Gao Y."/>
            <person name="Hammerbacher A."/>
            <person name="Kikkert J.R."/>
            <person name="Li Y."/>
            <person name="Li H."/>
            <person name="Li K."/>
            <person name="Li Q."/>
            <person name="Liu X."/>
            <person name="Ma X."/>
            <person name="Naidoo K."/>
            <person name="Pethybridge S.J."/>
            <person name="Sun J."/>
            <person name="Steenkamp E.T."/>
            <person name="van der Nest M.A."/>
            <person name="van Wyk S."/>
            <person name="Wingfield M.J."/>
            <person name="Xiong C."/>
            <person name="Yue Q."/>
            <person name="Zhang X."/>
        </authorList>
    </citation>
    <scope>NUCLEOTIDE SEQUENCE [LARGE SCALE GENOMIC DNA]</scope>
    <source>
        <strain evidence="10 11">DSM 5745</strain>
    </source>
</reference>
<keyword evidence="4" id="KW-0540">Nuclease</keyword>
<dbReference type="GO" id="GO:0043137">
    <property type="term" value="P:DNA replication, removal of RNA primer"/>
    <property type="evidence" value="ECO:0007669"/>
    <property type="project" value="TreeGrafter"/>
</dbReference>
<evidence type="ECO:0000256" key="3">
    <source>
        <dbReference type="ARBA" id="ARBA00012180"/>
    </source>
</evidence>
<keyword evidence="6" id="KW-0255">Endonuclease</keyword>
<organism evidence="10 11">
    <name type="scientific">Aspergillus mulundensis</name>
    <dbReference type="NCBI Taxonomy" id="1810919"/>
    <lineage>
        <taxon>Eukaryota</taxon>
        <taxon>Fungi</taxon>
        <taxon>Dikarya</taxon>
        <taxon>Ascomycota</taxon>
        <taxon>Pezizomycotina</taxon>
        <taxon>Eurotiomycetes</taxon>
        <taxon>Eurotiomycetidae</taxon>
        <taxon>Eurotiales</taxon>
        <taxon>Aspergillaceae</taxon>
        <taxon>Aspergillus</taxon>
        <taxon>Aspergillus subgen. Nidulantes</taxon>
    </lineage>
</organism>
<feature type="region of interest" description="Disordered" evidence="8">
    <location>
        <begin position="70"/>
        <end position="105"/>
    </location>
</feature>
<dbReference type="CDD" id="cd13934">
    <property type="entry name" value="RNase_H_Dikarya_like"/>
    <property type="match status" value="1"/>
</dbReference>